<dbReference type="Pfam" id="PF00122">
    <property type="entry name" value="E1-E2_ATPase"/>
    <property type="match status" value="1"/>
</dbReference>
<dbReference type="Gene3D" id="2.70.150.10">
    <property type="entry name" value="Calcium-transporting ATPase, cytoplasmic transduction domain A"/>
    <property type="match status" value="1"/>
</dbReference>
<gene>
    <name evidence="13" type="ORF">E2I14_07070</name>
</gene>
<keyword evidence="14" id="KW-1185">Reference proteome</keyword>
<dbReference type="Gene3D" id="3.40.50.1000">
    <property type="entry name" value="HAD superfamily/HAD-like"/>
    <property type="match status" value="1"/>
</dbReference>
<dbReference type="PANTHER" id="PTHR43520:SF8">
    <property type="entry name" value="P-TYPE CU(+) TRANSPORTER"/>
    <property type="match status" value="1"/>
</dbReference>
<dbReference type="InterPro" id="IPR009078">
    <property type="entry name" value="Ferritin-like_SF"/>
</dbReference>
<keyword evidence="7 11" id="KW-0067">ATP-binding</keyword>
<dbReference type="NCBIfam" id="TIGR01525">
    <property type="entry name" value="ATPase-IB_hvy"/>
    <property type="match status" value="1"/>
</dbReference>
<keyword evidence="9 11" id="KW-1133">Transmembrane helix</keyword>
<feature type="transmembrane region" description="Helical" evidence="11">
    <location>
        <begin position="794"/>
        <end position="816"/>
    </location>
</feature>
<keyword evidence="10 11" id="KW-0472">Membrane</keyword>
<feature type="transmembrane region" description="Helical" evidence="11">
    <location>
        <begin position="822"/>
        <end position="841"/>
    </location>
</feature>
<dbReference type="InterPro" id="IPR011017">
    <property type="entry name" value="TRASH_dom"/>
</dbReference>
<dbReference type="InterPro" id="IPR007029">
    <property type="entry name" value="YHS_dom"/>
</dbReference>
<accession>A0A4R5W506</accession>
<evidence type="ECO:0000256" key="6">
    <source>
        <dbReference type="ARBA" id="ARBA00022741"/>
    </source>
</evidence>
<keyword evidence="4 11" id="KW-0812">Transmembrane</keyword>
<evidence type="ECO:0000256" key="1">
    <source>
        <dbReference type="ARBA" id="ARBA00004651"/>
    </source>
</evidence>
<evidence type="ECO:0000256" key="4">
    <source>
        <dbReference type="ARBA" id="ARBA00022692"/>
    </source>
</evidence>
<dbReference type="GO" id="GO:0005886">
    <property type="term" value="C:plasma membrane"/>
    <property type="evidence" value="ECO:0007669"/>
    <property type="project" value="UniProtKB-SubCell"/>
</dbReference>
<proteinExistence type="inferred from homology"/>
<feature type="transmembrane region" description="Helical" evidence="11">
    <location>
        <begin position="264"/>
        <end position="288"/>
    </location>
</feature>
<dbReference type="Pfam" id="PF19335">
    <property type="entry name" value="HMBD"/>
    <property type="match status" value="1"/>
</dbReference>
<dbReference type="RefSeq" id="WP_133326821.1">
    <property type="nucleotide sequence ID" value="NZ_SMYL01000002.1"/>
</dbReference>
<evidence type="ECO:0000256" key="7">
    <source>
        <dbReference type="ARBA" id="ARBA00022840"/>
    </source>
</evidence>
<feature type="transmembrane region" description="Helical" evidence="11">
    <location>
        <begin position="300"/>
        <end position="320"/>
    </location>
</feature>
<evidence type="ECO:0000256" key="11">
    <source>
        <dbReference type="RuleBase" id="RU362081"/>
    </source>
</evidence>
<dbReference type="PROSITE" id="PS00154">
    <property type="entry name" value="ATPASE_E1_E2"/>
    <property type="match status" value="1"/>
</dbReference>
<comment type="subcellular location">
    <subcellularLocation>
        <location evidence="1">Cell membrane</location>
        <topology evidence="1">Multi-pass membrane protein</topology>
    </subcellularLocation>
</comment>
<keyword evidence="6 11" id="KW-0547">Nucleotide-binding</keyword>
<feature type="domain" description="TRASH" evidence="12">
    <location>
        <begin position="26"/>
        <end position="63"/>
    </location>
</feature>
<dbReference type="PRINTS" id="PR00119">
    <property type="entry name" value="CATATPASE"/>
</dbReference>
<dbReference type="InterPro" id="IPR027256">
    <property type="entry name" value="P-typ_ATPase_IB"/>
</dbReference>
<dbReference type="SUPFAM" id="SSF81653">
    <property type="entry name" value="Calcium ATPase, transduction domain A"/>
    <property type="match status" value="1"/>
</dbReference>
<comment type="caution">
    <text evidence="13">The sequence shown here is derived from an EMBL/GenBank/DDBJ whole genome shotgun (WGS) entry which is preliminary data.</text>
</comment>
<dbReference type="InterPro" id="IPR023214">
    <property type="entry name" value="HAD_sf"/>
</dbReference>
<dbReference type="SFLD" id="SFLDF00027">
    <property type="entry name" value="p-type_atpase"/>
    <property type="match status" value="1"/>
</dbReference>
<dbReference type="GO" id="GO:0060003">
    <property type="term" value="P:copper ion export"/>
    <property type="evidence" value="ECO:0007669"/>
    <property type="project" value="UniProtKB-ARBA"/>
</dbReference>
<dbReference type="OrthoDB" id="8552908at2"/>
<feature type="transmembrane region" description="Helical" evidence="11">
    <location>
        <begin position="201"/>
        <end position="222"/>
    </location>
</feature>
<dbReference type="InterPro" id="IPR036412">
    <property type="entry name" value="HAD-like_sf"/>
</dbReference>
<dbReference type="NCBIfam" id="TIGR01511">
    <property type="entry name" value="ATPase-IB1_Cu"/>
    <property type="match status" value="1"/>
</dbReference>
<evidence type="ECO:0000259" key="12">
    <source>
        <dbReference type="SMART" id="SM00746"/>
    </source>
</evidence>
<dbReference type="GO" id="GO:0005524">
    <property type="term" value="F:ATP binding"/>
    <property type="evidence" value="ECO:0007669"/>
    <property type="project" value="UniProtKB-UniRule"/>
</dbReference>
<feature type="transmembrane region" description="Helical" evidence="11">
    <location>
        <begin position="234"/>
        <end position="252"/>
    </location>
</feature>
<dbReference type="Pfam" id="PF00702">
    <property type="entry name" value="Hydrolase"/>
    <property type="match status" value="1"/>
</dbReference>
<dbReference type="InterPro" id="IPR012348">
    <property type="entry name" value="RNR-like"/>
</dbReference>
<keyword evidence="5 11" id="KW-0479">Metal-binding</keyword>
<dbReference type="InterPro" id="IPR001757">
    <property type="entry name" value="P_typ_ATPase"/>
</dbReference>
<dbReference type="AlphaFoldDB" id="A0A4R5W506"/>
<keyword evidence="3 11" id="KW-1003">Cell membrane</keyword>
<dbReference type="GO" id="GO:0055070">
    <property type="term" value="P:copper ion homeostasis"/>
    <property type="evidence" value="ECO:0007669"/>
    <property type="project" value="TreeGrafter"/>
</dbReference>
<dbReference type="SFLD" id="SFLDG00002">
    <property type="entry name" value="C1.7:_P-type_atpase_like"/>
    <property type="match status" value="1"/>
</dbReference>
<dbReference type="NCBIfam" id="TIGR01494">
    <property type="entry name" value="ATPase_P-type"/>
    <property type="match status" value="1"/>
</dbReference>
<dbReference type="EMBL" id="SMYL01000002">
    <property type="protein sequence ID" value="TDK67505.1"/>
    <property type="molecule type" value="Genomic_DNA"/>
</dbReference>
<dbReference type="CDD" id="cd02094">
    <property type="entry name" value="P-type_ATPase_Cu-like"/>
    <property type="match status" value="1"/>
</dbReference>
<evidence type="ECO:0000256" key="10">
    <source>
        <dbReference type="ARBA" id="ARBA00023136"/>
    </source>
</evidence>
<name>A0A4R5W506_9BURK</name>
<dbReference type="SUPFAM" id="SSF56784">
    <property type="entry name" value="HAD-like"/>
    <property type="match status" value="1"/>
</dbReference>
<dbReference type="Proteomes" id="UP000294829">
    <property type="component" value="Unassembled WGS sequence"/>
</dbReference>
<evidence type="ECO:0000313" key="13">
    <source>
        <dbReference type="EMBL" id="TDK67505.1"/>
    </source>
</evidence>
<evidence type="ECO:0000256" key="8">
    <source>
        <dbReference type="ARBA" id="ARBA00022967"/>
    </source>
</evidence>
<dbReference type="Gene3D" id="3.40.1110.10">
    <property type="entry name" value="Calcium-transporting ATPase, cytoplasmic domain N"/>
    <property type="match status" value="1"/>
</dbReference>
<evidence type="ECO:0000256" key="5">
    <source>
        <dbReference type="ARBA" id="ARBA00022723"/>
    </source>
</evidence>
<dbReference type="InterPro" id="IPR018303">
    <property type="entry name" value="ATPase_P-typ_P_site"/>
</dbReference>
<dbReference type="GO" id="GO:0005507">
    <property type="term" value="F:copper ion binding"/>
    <property type="evidence" value="ECO:0007669"/>
    <property type="project" value="TreeGrafter"/>
</dbReference>
<dbReference type="GO" id="GO:0043682">
    <property type="term" value="F:P-type divalent copper transporter activity"/>
    <property type="evidence" value="ECO:0007669"/>
    <property type="project" value="TreeGrafter"/>
</dbReference>
<dbReference type="SUPFAM" id="SSF81665">
    <property type="entry name" value="Calcium ATPase, transmembrane domain M"/>
    <property type="match status" value="1"/>
</dbReference>
<dbReference type="Pfam" id="PF04945">
    <property type="entry name" value="YHS"/>
    <property type="match status" value="2"/>
</dbReference>
<dbReference type="FunFam" id="2.70.150.10:FF:000020">
    <property type="entry name" value="Copper-exporting P-type ATPase A"/>
    <property type="match status" value="1"/>
</dbReference>
<evidence type="ECO:0000256" key="2">
    <source>
        <dbReference type="ARBA" id="ARBA00006024"/>
    </source>
</evidence>
<dbReference type="InterPro" id="IPR059000">
    <property type="entry name" value="ATPase_P-type_domA"/>
</dbReference>
<dbReference type="SUPFAM" id="SSF47240">
    <property type="entry name" value="Ferritin-like"/>
    <property type="match status" value="2"/>
</dbReference>
<dbReference type="PRINTS" id="PR00943">
    <property type="entry name" value="CUATPASE"/>
</dbReference>
<dbReference type="GO" id="GO:0016887">
    <property type="term" value="F:ATP hydrolysis activity"/>
    <property type="evidence" value="ECO:0007669"/>
    <property type="project" value="InterPro"/>
</dbReference>
<feature type="transmembrane region" description="Helical" evidence="11">
    <location>
        <begin position="455"/>
        <end position="477"/>
    </location>
</feature>
<dbReference type="InterPro" id="IPR045800">
    <property type="entry name" value="HMBD"/>
</dbReference>
<feature type="transmembrane region" description="Helical" evidence="11">
    <location>
        <begin position="483"/>
        <end position="504"/>
    </location>
</feature>
<dbReference type="SFLD" id="SFLDS00003">
    <property type="entry name" value="Haloacid_Dehalogenase"/>
    <property type="match status" value="1"/>
</dbReference>
<evidence type="ECO:0000256" key="9">
    <source>
        <dbReference type="ARBA" id="ARBA00022989"/>
    </source>
</evidence>
<protein>
    <submittedName>
        <fullName evidence="13">Heavy metal translocating P-type ATPase</fullName>
    </submittedName>
</protein>
<evidence type="ECO:0000256" key="3">
    <source>
        <dbReference type="ARBA" id="ARBA00022475"/>
    </source>
</evidence>
<dbReference type="SMART" id="SM00746">
    <property type="entry name" value="TRASH"/>
    <property type="match status" value="2"/>
</dbReference>
<organism evidence="13 14">
    <name type="scientific">Sapientia aquatica</name>
    <dbReference type="NCBI Taxonomy" id="1549640"/>
    <lineage>
        <taxon>Bacteria</taxon>
        <taxon>Pseudomonadati</taxon>
        <taxon>Pseudomonadota</taxon>
        <taxon>Betaproteobacteria</taxon>
        <taxon>Burkholderiales</taxon>
        <taxon>Oxalobacteraceae</taxon>
        <taxon>Sapientia</taxon>
    </lineage>
</organism>
<sequence length="848" mass="90905">MTDSNDSCCSAHAPASPKPLAKSIIDPVCGMQVDKSTAHQLRYQGILYYFCSPSCQEKFNLQPNNYIKTRAIAIKSGSSETPAIELNSSSDTAKLIDPVCGMTVSDTSRHQVIHAEKTYYFCCAGCAKKFTADPDIYLNPKPAEPPTVAQKNQLYSCPMHPEIEQMGPGTCPICGMALDPMEATTEIDTTELDDFTHRFKWSLVFTLPLLILTMGDMVSSMFFSSRLGHSAFDWLQLALASPVVIWIAQPFFERAIQSFKTGHLNMFSLIGLGVATAYAYSVLVLLFPQILPTQFQTGMLPLYFEAAAVIITLVLLGQILELKGRAKTQGAIQALLALTPTTAFKVNADGSEQEIELNLVKLNDLLRIKPGAQIPVDGVVTSGQSWINEAMLTGEAMPQEKLVGSLVKAGTINQTGSLIMQAQKIGRDTLLANIIDLVNQASRSRADIQQLADKVAGWFVPFVMLCAVSSAIIWALVGASMPFAFMCAISVLLIACPCALGLATPISITVAVGRAAAAGVLVKNANSLEQMAKVTTLVIDKTGTLTEGKPRVQQVQVIGEFSREQVLSFAAALEKPSEHPLAHAINQAAIEAKLTLPTVSDFQSMTGLGISAVAQGHTLLIGAKKLLEQHHCSGLSTATLPQHANDSAIYLAVDGNLAAIFYVADALKLNTISVLKQLRQAGLEIILLTGDTAQSATNIARQCEITQVYANLLPADKHQHVQHLQQQGSIVAMAGDGINDAPALTQADVGIAMGNGSDIALQSADIVLLKGDLEGILKARKLSLITMKNIRQNLFFAFIYNFAGIPVAAGLFFPVFGLLLNPMIAAAAMSLSSVTVITNALRLRRIKL</sequence>
<reference evidence="13 14" key="1">
    <citation type="submission" date="2019-03" db="EMBL/GenBank/DDBJ databases">
        <title>Sapientia aquatica gen. nov., sp. nov., isolated from a crater lake.</title>
        <authorList>
            <person name="Felfoldi T."/>
            <person name="Szabo A."/>
            <person name="Toth E."/>
            <person name="Schumann P."/>
            <person name="Keki Z."/>
            <person name="Marialigeti K."/>
            <person name="Mathe I."/>
        </authorList>
    </citation>
    <scope>NUCLEOTIDE SEQUENCE [LARGE SCALE GENOMIC DNA]</scope>
    <source>
        <strain evidence="13 14">SA-152</strain>
    </source>
</reference>
<dbReference type="PANTHER" id="PTHR43520">
    <property type="entry name" value="ATP7, ISOFORM B"/>
    <property type="match status" value="1"/>
</dbReference>
<dbReference type="InterPro" id="IPR023299">
    <property type="entry name" value="ATPase_P-typ_cyto_dom_N"/>
</dbReference>
<dbReference type="InterPro" id="IPR008250">
    <property type="entry name" value="ATPase_P-typ_transduc_dom_A_sf"/>
</dbReference>
<keyword evidence="8" id="KW-1278">Translocase</keyword>
<dbReference type="Gene3D" id="1.10.620.20">
    <property type="entry name" value="Ribonucleotide Reductase, subunit A"/>
    <property type="match status" value="2"/>
</dbReference>
<dbReference type="InterPro" id="IPR044492">
    <property type="entry name" value="P_typ_ATPase_HD_dom"/>
</dbReference>
<feature type="domain" description="TRASH" evidence="12">
    <location>
        <begin position="97"/>
        <end position="134"/>
    </location>
</feature>
<dbReference type="InterPro" id="IPR023298">
    <property type="entry name" value="ATPase_P-typ_TM_dom_sf"/>
</dbReference>
<dbReference type="GO" id="GO:0016491">
    <property type="term" value="F:oxidoreductase activity"/>
    <property type="evidence" value="ECO:0007669"/>
    <property type="project" value="InterPro"/>
</dbReference>
<evidence type="ECO:0000313" key="14">
    <source>
        <dbReference type="Proteomes" id="UP000294829"/>
    </source>
</evidence>
<comment type="similarity">
    <text evidence="2 11">Belongs to the cation transport ATPase (P-type) (TC 3.A.3) family. Type IB subfamily.</text>
</comment>